<evidence type="ECO:0000259" key="4">
    <source>
        <dbReference type="Pfam" id="PF16213"/>
    </source>
</evidence>
<feature type="region of interest" description="Disordered" evidence="2">
    <location>
        <begin position="1391"/>
        <end position="1419"/>
    </location>
</feature>
<feature type="region of interest" description="Disordered" evidence="2">
    <location>
        <begin position="1456"/>
        <end position="1499"/>
    </location>
</feature>
<dbReference type="PANTHER" id="PTHR13037:SF24">
    <property type="entry name" value="POLYCOMB PROTEIN PCL-RELATED"/>
    <property type="match status" value="1"/>
</dbReference>
<feature type="region of interest" description="Disordered" evidence="2">
    <location>
        <begin position="2277"/>
        <end position="2312"/>
    </location>
</feature>
<feature type="region of interest" description="Disordered" evidence="2">
    <location>
        <begin position="1046"/>
        <end position="1072"/>
    </location>
</feature>
<dbReference type="EMBL" id="BMAR01000018">
    <property type="protein sequence ID" value="GFR47515.1"/>
    <property type="molecule type" value="Genomic_DNA"/>
</dbReference>
<feature type="compositionally biased region" description="Pro residues" evidence="2">
    <location>
        <begin position="2414"/>
        <end position="2423"/>
    </location>
</feature>
<reference evidence="5 6" key="1">
    <citation type="journal article" date="2021" name="Sci. Rep.">
        <title>Genome sequencing of the multicellular alga Astrephomene provides insights into convergent evolution of germ-soma differentiation.</title>
        <authorList>
            <person name="Yamashita S."/>
            <person name="Yamamoto K."/>
            <person name="Matsuzaki R."/>
            <person name="Suzuki S."/>
            <person name="Yamaguchi H."/>
            <person name="Hirooka S."/>
            <person name="Minakuchi Y."/>
            <person name="Miyagishima S."/>
            <person name="Kawachi M."/>
            <person name="Toyoda A."/>
            <person name="Nozaki H."/>
        </authorList>
    </citation>
    <scope>NUCLEOTIDE SEQUENCE [LARGE SCALE GENOMIC DNA]</scope>
    <source>
        <strain evidence="5 6">NIES-4017</strain>
    </source>
</reference>
<dbReference type="Pfam" id="PF16206">
    <property type="entry name" value="Mon2_C"/>
    <property type="match status" value="1"/>
</dbReference>
<feature type="domain" description="Mon2 C-terminal" evidence="3">
    <location>
        <begin position="1527"/>
        <end position="1690"/>
    </location>
</feature>
<keyword evidence="6" id="KW-1185">Reference proteome</keyword>
<comment type="caution">
    <text evidence="5">The sequence shown here is derived from an EMBL/GenBank/DDBJ whole genome shotgun (WGS) entry which is preliminary data.</text>
</comment>
<dbReference type="InterPro" id="IPR032629">
    <property type="entry name" value="DCB_dom"/>
</dbReference>
<feature type="compositionally biased region" description="Low complexity" evidence="2">
    <location>
        <begin position="702"/>
        <end position="728"/>
    </location>
</feature>
<feature type="compositionally biased region" description="Polar residues" evidence="2">
    <location>
        <begin position="1122"/>
        <end position="1141"/>
    </location>
</feature>
<dbReference type="Proteomes" id="UP001054857">
    <property type="component" value="Unassembled WGS sequence"/>
</dbReference>
<dbReference type="InterPro" id="IPR016024">
    <property type="entry name" value="ARM-type_fold"/>
</dbReference>
<evidence type="ECO:0000259" key="3">
    <source>
        <dbReference type="Pfam" id="PF16206"/>
    </source>
</evidence>
<sequence length="2462" mass="251036">MAADVVLAVVETDLRLLAAEAKKAEGPMTNLMGMLHHSDLPALKDATEKALQKVRRVEERHDGLPGVQKALEILSPFALACETKYPKLACIALSSFQKLLANDAVSIRGRCEIIRALQAAERLSDESVKLRILQASLTIIQNPSFADEQEAVQQLLSVVFRIYLNNKSNFAVHSTAAATIRQAVALIFDHSVMKPRAAPVATPTASAGSSAVTSPQPSTLSSPVQSGPTGGSPNSPGPPPSGAAASTAESAASPVSASEEPALPPGREVVPVLVLEEIMGWLGGRDGKELGWIQLQQRGGGRVDRTFLLEMLEAVLLQRWAPIHRLPGLAQCLKTKVAPAVCGLLDSACDRLVDPADAPDCRLVVRCAAALVRRHADLAPERAAAVVVRLAETAGSVAAVRPPTAAHRWQRFMALQALRPLLADPVLLYRLYHLAPPADKPSAAAAQGGAAKGAAAAAKAGATAEAASSTVNAGASSCCDGGGSAGGVLLSVVRSLHEALRWYVRTCVETPEDDVVSALGNLYLQRALGARDPVQETEALGTNLAQGSEVVIAHLALECVVAMVAATEALTDVVAVPAEPGMPSPKLITRDTPDVSCSAVAGLVSVLWRCVLAVGNALLARAGHEVLVALLVRALQGITYSAGALGVRDARDALLGALCSHTLLPPGEDDMAALASSVGAAGGAVAGGQGEDRSVGGLSRRATATTPITPSSSSTSVPASAPASSSSAPPAPGFLTALLMDRATVSVRVVLTPRNIAALRALFYLAHRLADGLGGAGWLYVVDAVNALDRILASPHTTTAAYLQEAISEGEAVMSLQPASSMPPGHGTSTAAGAGGGGGGAGGASGAATSASVGAALTTSAAAAAAAAIGDAGVGDGSTSAQRELRILASAADQLFENTHHMSPEAVVSLLSALSDISHRTLAGMGVLAGGSTAAAAASAAAAAAAAGGVGTLPPPTPGAGAAGGGGSTGAPAVALPGSSVPPAPGPMRLCALNRMVDTLLHNLWRIQDLWGIFLAHVLEALSSTNMQVRAAALDALDRTITGALHPDMHIPDKFTAPLPPPEDGLSPESAAAAAKRALLSAFPSFAISSPDACQPQSQTQPSDQTGPMAAPDQPFCRTSHDLTSTPSGTHGGASSSSVSFQPAPARPAGSSRPSLDTPGSLQSPPTPSLSPSSIPAPSPFARTSGAAAATTPPAPASVSAAAAATAVANRGVQQAAQRQDVQHMVLVALDSLYREGGRSPDVRRGLLRIALHVLQHHGEALTRGWVPLLRLLEAVPRCGQDPQEVRLGFQVVELLATDYLASTLAKEHVAKALDVIARFAMQDAVLNVSLTAITMLWNVTDHLARSRGTFSRVAAAANPHHAPPVNAAAPAIKAPNPTSAAAAAAAAASSGPTASSTTTPTAAPTVGANGAAGNDSSPFTNTLYADSATAGGERQMSPAFAAALSFARGVPSLPSVSSQQSSPWVSAGGAQGQQQLQQPHAAQAAAAAPAPVTATQPQPLPLVATSSGGGGSYAVHDLDEAECIALLMIAFRSLKALAVDKRPEARNAAVRTLYLAVCSHGGKFPPATWRELFWSLLFELLCTLHRVSANSSVEEAAAVELGKEKSGRSVVLLVHHSRNSEQKQWDETLVLALAGAGKVLRSYLPVLAGLEGWAAAWEELMQMVGDLLSCGRKGVALAATSLLTTLLQAHGAGPLMGRDMWRQALAAIDRGVCTMAAPHTSASLQARSELLSCITALAAQLMQRTRPAPDQPHHHTSASAAHPPPPPSGSSAATQAAPGSAPSPSCTSPSAGPDPESLLLFLSWLDRFARYPVGSEDSSQIHFVTMGPIQKAVLAALAALPPAVSAAGVWPAVLRVLCNMLRPFSTLALRQHANQAAALQQAVIAQQRRTGSVSRAVPKPPSVDAQPPPTPSSPPPAPSPLDSMASAPASLGTPASARNAGAPAVPGPAPAYPSAELLEARAMSPVWMARVVELLATWYRDHVPWQVRVATFPLLVAALSECLASRHLLHRLTPDPAEQLEELWRTAARGLVTVVQSGLPSVNICGQGSQQQQQVPDSTWPALARAFQMYFLAANLPPLLQPAQEENQALSDLIATATAAGGAAATAAAALLRGGGLAVDPSFGAAALPPPQPLQQQSPERLAADLDITTALLDCLSETVLSSCQLAPIEVRRALVEVLDAGAASAAAPTTAGVSAIIGPAGPVPYDESSLPPGSRLSYVCLTKLFVLCSRGQEQPEHEGRETPGARSQLEVAQLALPVFVSRCEAVLRDYNRWERRTGRTSPSSSTSSTTAAAAAPTSQAPPPPSPLSPALATAAAAGDLAEPFATAAALAALHDKARHVLDLLLSLRVLPAVSDALLPSRPHLRFWLDVSRALRAQAALPPPAAVQAAAVSGGSGSGSGGGAVAGLAAPSPTAPPPPPPQRSSSTGMEQTAGTAAGDASSAGLTPTRSASSSFFSRTYS</sequence>
<feature type="region of interest" description="Disordered" evidence="2">
    <location>
        <begin position="684"/>
        <end position="728"/>
    </location>
</feature>
<evidence type="ECO:0000313" key="6">
    <source>
        <dbReference type="Proteomes" id="UP001054857"/>
    </source>
</evidence>
<dbReference type="Pfam" id="PF16213">
    <property type="entry name" value="DCB"/>
    <property type="match status" value="1"/>
</dbReference>
<gene>
    <name evidence="5" type="ORF">Agub_g9147</name>
</gene>
<organism evidence="5 6">
    <name type="scientific">Astrephomene gubernaculifera</name>
    <dbReference type="NCBI Taxonomy" id="47775"/>
    <lineage>
        <taxon>Eukaryota</taxon>
        <taxon>Viridiplantae</taxon>
        <taxon>Chlorophyta</taxon>
        <taxon>core chlorophytes</taxon>
        <taxon>Chlorophyceae</taxon>
        <taxon>CS clade</taxon>
        <taxon>Chlamydomonadales</taxon>
        <taxon>Astrephomenaceae</taxon>
        <taxon>Astrephomene</taxon>
    </lineage>
</organism>
<feature type="compositionally biased region" description="Low complexity" evidence="2">
    <location>
        <begin position="2282"/>
        <end position="2300"/>
    </location>
</feature>
<feature type="region of interest" description="Disordered" evidence="2">
    <location>
        <begin position="817"/>
        <end position="839"/>
    </location>
</feature>
<feature type="compositionally biased region" description="Low complexity" evidence="2">
    <location>
        <begin position="2433"/>
        <end position="2462"/>
    </location>
</feature>
<feature type="compositionally biased region" description="Low complexity" evidence="2">
    <location>
        <begin position="1770"/>
        <end position="1793"/>
    </location>
</feature>
<keyword evidence="1" id="KW-0945">Host-virus interaction</keyword>
<evidence type="ECO:0000256" key="2">
    <source>
        <dbReference type="SAM" id="MobiDB-lite"/>
    </source>
</evidence>
<feature type="region of interest" description="Disordered" evidence="2">
    <location>
        <begin position="1745"/>
        <end position="1793"/>
    </location>
</feature>
<dbReference type="InterPro" id="IPR032817">
    <property type="entry name" value="Mon2_C"/>
</dbReference>
<feature type="domain" description="Mon2/Sec7/BIG1-like dimerisation and cyclophilin-binding" evidence="4">
    <location>
        <begin position="6"/>
        <end position="190"/>
    </location>
</feature>
<evidence type="ECO:0008006" key="7">
    <source>
        <dbReference type="Google" id="ProtNLM"/>
    </source>
</evidence>
<feature type="region of interest" description="Disordered" evidence="2">
    <location>
        <begin position="1090"/>
        <end position="1194"/>
    </location>
</feature>
<evidence type="ECO:0000256" key="1">
    <source>
        <dbReference type="ARBA" id="ARBA00022581"/>
    </source>
</evidence>
<feature type="non-terminal residue" evidence="5">
    <location>
        <position position="1"/>
    </location>
</feature>
<feature type="region of interest" description="Disordered" evidence="2">
    <location>
        <begin position="199"/>
        <end position="263"/>
    </location>
</feature>
<feature type="compositionally biased region" description="Low complexity" evidence="2">
    <location>
        <begin position="1921"/>
        <end position="1931"/>
    </location>
</feature>
<feature type="compositionally biased region" description="Low complexity" evidence="2">
    <location>
        <begin position="1456"/>
        <end position="1498"/>
    </location>
</feature>
<feature type="compositionally biased region" description="Low complexity" evidence="2">
    <location>
        <begin position="1143"/>
        <end position="1164"/>
    </location>
</feature>
<accession>A0AAD3DT12</accession>
<feature type="compositionally biased region" description="Pro residues" evidence="2">
    <location>
        <begin position="1899"/>
        <end position="1920"/>
    </location>
</feature>
<feature type="region of interest" description="Disordered" evidence="2">
    <location>
        <begin position="2391"/>
        <end position="2462"/>
    </location>
</feature>
<protein>
    <recommendedName>
        <fullName evidence="7">Protein MON2 homolog</fullName>
    </recommendedName>
</protein>
<feature type="region of interest" description="Disordered" evidence="2">
    <location>
        <begin position="1891"/>
        <end position="1949"/>
    </location>
</feature>
<dbReference type="SUPFAM" id="SSF48371">
    <property type="entry name" value="ARM repeat"/>
    <property type="match status" value="1"/>
</dbReference>
<feature type="compositionally biased region" description="Gly residues" evidence="2">
    <location>
        <begin position="2395"/>
        <end position="2406"/>
    </location>
</feature>
<name>A0AAD3DT12_9CHLO</name>
<evidence type="ECO:0000313" key="5">
    <source>
        <dbReference type="EMBL" id="GFR47515.1"/>
    </source>
</evidence>
<proteinExistence type="predicted"/>
<feature type="compositionally biased region" description="Polar residues" evidence="2">
    <location>
        <begin position="203"/>
        <end position="225"/>
    </location>
</feature>
<feature type="compositionally biased region" description="Low complexity" evidence="2">
    <location>
        <begin position="1095"/>
        <end position="1106"/>
    </location>
</feature>
<feature type="compositionally biased region" description="Low complexity" evidence="2">
    <location>
        <begin position="242"/>
        <end position="261"/>
    </location>
</feature>
<feature type="compositionally biased region" description="Low complexity" evidence="2">
    <location>
        <begin position="1391"/>
        <end position="1415"/>
    </location>
</feature>
<dbReference type="PANTHER" id="PTHR13037">
    <property type="entry name" value="FORMIN"/>
    <property type="match status" value="1"/>
</dbReference>
<feature type="compositionally biased region" description="Pro residues" evidence="2">
    <location>
        <begin position="1165"/>
        <end position="1179"/>
    </location>
</feature>